<feature type="domain" description="GAF" evidence="2">
    <location>
        <begin position="42"/>
        <end position="143"/>
    </location>
</feature>
<dbReference type="PANTHER" id="PTHR21021:SF15">
    <property type="entry name" value="FREE METHIONINE-R-SULFOXIDE REDUCTASE"/>
    <property type="match status" value="1"/>
</dbReference>
<sequence length="157" mass="16926">MNHALFLKQADALISAEPDALANAANLSALLYQQWSDINWAGFYLRRGEELVLGPFQGLPACTRIAWGQGVCGTAAAQQRTLRVADVHAFDGHIACDPTSASELVVPLVQQGRVIGVLDIDSPLKARFDAQDQACAEALVDLYIAALIRYPAQPPAW</sequence>
<dbReference type="GO" id="GO:0005829">
    <property type="term" value="C:cytosol"/>
    <property type="evidence" value="ECO:0007669"/>
    <property type="project" value="TreeGrafter"/>
</dbReference>
<evidence type="ECO:0000256" key="1">
    <source>
        <dbReference type="ARBA" id="ARBA00038454"/>
    </source>
</evidence>
<dbReference type="PANTHER" id="PTHR21021">
    <property type="entry name" value="GAF/PUTATIVE CYTOSKELETAL PROTEIN"/>
    <property type="match status" value="1"/>
</dbReference>
<dbReference type="STRING" id="1317117.ATO7_10087"/>
<evidence type="ECO:0000313" key="3">
    <source>
        <dbReference type="EMBL" id="ORE87383.1"/>
    </source>
</evidence>
<protein>
    <submittedName>
        <fullName evidence="3">GAF domain-containing protein</fullName>
    </submittedName>
</protein>
<dbReference type="EMBL" id="AQQV01000002">
    <property type="protein sequence ID" value="ORE87383.1"/>
    <property type="molecule type" value="Genomic_DNA"/>
</dbReference>
<dbReference type="InterPro" id="IPR029016">
    <property type="entry name" value="GAF-like_dom_sf"/>
</dbReference>
<proteinExistence type="inferred from homology"/>
<dbReference type="RefSeq" id="WP_083561623.1">
    <property type="nucleotide sequence ID" value="NZ_AQQV01000002.1"/>
</dbReference>
<comment type="caution">
    <text evidence="3">The sequence shown here is derived from an EMBL/GenBank/DDBJ whole genome shotgun (WGS) entry which is preliminary data.</text>
</comment>
<evidence type="ECO:0000259" key="2">
    <source>
        <dbReference type="Pfam" id="PF01590"/>
    </source>
</evidence>
<accession>A0A1Y1SFA3</accession>
<evidence type="ECO:0000313" key="4">
    <source>
        <dbReference type="Proteomes" id="UP000192342"/>
    </source>
</evidence>
<keyword evidence="4" id="KW-1185">Reference proteome</keyword>
<organism evidence="3 4">
    <name type="scientific">Oceanococcus atlanticus</name>
    <dbReference type="NCBI Taxonomy" id="1317117"/>
    <lineage>
        <taxon>Bacteria</taxon>
        <taxon>Pseudomonadati</taxon>
        <taxon>Pseudomonadota</taxon>
        <taxon>Gammaproteobacteria</taxon>
        <taxon>Chromatiales</taxon>
        <taxon>Oceanococcaceae</taxon>
        <taxon>Oceanococcus</taxon>
    </lineage>
</organism>
<gene>
    <name evidence="3" type="ORF">ATO7_10087</name>
</gene>
<dbReference type="InterPro" id="IPR000614">
    <property type="entry name" value="FRMsr_CS"/>
</dbReference>
<dbReference type="Pfam" id="PF01590">
    <property type="entry name" value="GAF"/>
    <property type="match status" value="1"/>
</dbReference>
<dbReference type="FunFam" id="3.30.450.40:FF:000008">
    <property type="entry name" value="GAF domain-containing proteins"/>
    <property type="match status" value="1"/>
</dbReference>
<dbReference type="SUPFAM" id="SSF55781">
    <property type="entry name" value="GAF domain-like"/>
    <property type="match status" value="1"/>
</dbReference>
<reference evidence="3 4" key="1">
    <citation type="submission" date="2013-04" db="EMBL/GenBank/DDBJ databases">
        <title>Oceanococcus atlanticus 22II-S10r2 Genome Sequencing.</title>
        <authorList>
            <person name="Lai Q."/>
            <person name="Li G."/>
            <person name="Shao Z."/>
        </authorList>
    </citation>
    <scope>NUCLEOTIDE SEQUENCE [LARGE SCALE GENOMIC DNA]</scope>
    <source>
        <strain evidence="3 4">22II-S10r2</strain>
    </source>
</reference>
<dbReference type="InterPro" id="IPR051330">
    <property type="entry name" value="Phosphatase_reg/MetRdx"/>
</dbReference>
<dbReference type="InterPro" id="IPR003018">
    <property type="entry name" value="GAF"/>
</dbReference>
<dbReference type="AlphaFoldDB" id="A0A1Y1SFA3"/>
<name>A0A1Y1SFA3_9GAMM</name>
<dbReference type="OrthoDB" id="9796252at2"/>
<dbReference type="Proteomes" id="UP000192342">
    <property type="component" value="Unassembled WGS sequence"/>
</dbReference>
<dbReference type="GO" id="GO:0033745">
    <property type="term" value="F:L-methionine-(R)-S-oxide reductase activity"/>
    <property type="evidence" value="ECO:0007669"/>
    <property type="project" value="TreeGrafter"/>
</dbReference>
<dbReference type="PROSITE" id="PS01320">
    <property type="entry name" value="UPF0067"/>
    <property type="match status" value="1"/>
</dbReference>
<comment type="similarity">
    <text evidence="1">Belongs to the free Met sulfoxide reductase family.</text>
</comment>
<dbReference type="Gene3D" id="3.30.450.40">
    <property type="match status" value="1"/>
</dbReference>